<organism evidence="1">
    <name type="scientific">mine drainage metagenome</name>
    <dbReference type="NCBI Taxonomy" id="410659"/>
    <lineage>
        <taxon>unclassified sequences</taxon>
        <taxon>metagenomes</taxon>
        <taxon>ecological metagenomes</taxon>
    </lineage>
</organism>
<comment type="caution">
    <text evidence="1">The sequence shown here is derived from an EMBL/GenBank/DDBJ whole genome shotgun (WGS) entry which is preliminary data.</text>
</comment>
<accession>E6PNE2</accession>
<dbReference type="AlphaFoldDB" id="E6PNE2"/>
<dbReference type="EMBL" id="CABM01000027">
    <property type="protein sequence ID" value="CBH96444.1"/>
    <property type="molecule type" value="Genomic_DNA"/>
</dbReference>
<name>E6PNE2_9ZZZZ</name>
<sequence length="60" mass="6602">MRQYLALEGLARVKTRAWIETPPGGFFIDESKVSLGLKPGRGLKLTERADGLRQDASRSG</sequence>
<protein>
    <submittedName>
        <fullName evidence="1">Uncharacterized protein</fullName>
    </submittedName>
</protein>
<reference evidence="1" key="1">
    <citation type="submission" date="2009-10" db="EMBL/GenBank/DDBJ databases">
        <title>Diversity of trophic interactions inside an arsenic-rich microbial ecosystem.</title>
        <authorList>
            <person name="Bertin P.N."/>
            <person name="Heinrich-Salmeron A."/>
            <person name="Pelletier E."/>
            <person name="Goulhen-Chollet F."/>
            <person name="Arsene-Ploetze F."/>
            <person name="Gallien S."/>
            <person name="Calteau A."/>
            <person name="Vallenet D."/>
            <person name="Casiot C."/>
            <person name="Chane-Woon-Ming B."/>
            <person name="Giloteaux L."/>
            <person name="Barakat M."/>
            <person name="Bonnefoy V."/>
            <person name="Bruneel O."/>
            <person name="Chandler M."/>
            <person name="Cleiss J."/>
            <person name="Duran R."/>
            <person name="Elbaz-Poulichet F."/>
            <person name="Fonknechten N."/>
            <person name="Lauga B."/>
            <person name="Mornico D."/>
            <person name="Ortet P."/>
            <person name="Schaeffer C."/>
            <person name="Siguier P."/>
            <person name="Alexander Thil Smith A."/>
            <person name="Van Dorsselaer A."/>
            <person name="Weissenbach J."/>
            <person name="Medigue C."/>
            <person name="Le Paslier D."/>
        </authorList>
    </citation>
    <scope>NUCLEOTIDE SEQUENCE</scope>
</reference>
<gene>
    <name evidence="1" type="ORF">CARN2_1302</name>
</gene>
<proteinExistence type="predicted"/>
<evidence type="ECO:0000313" key="1">
    <source>
        <dbReference type="EMBL" id="CBH96444.1"/>
    </source>
</evidence>